<dbReference type="PANTHER" id="PTHR46599:SF6">
    <property type="entry name" value="DUAL SPECIFICITY PHOSPHATASE 26"/>
    <property type="match status" value="1"/>
</dbReference>
<dbReference type="Pfam" id="PF13843">
    <property type="entry name" value="DDE_Tnp_1_7"/>
    <property type="match status" value="1"/>
</dbReference>
<protein>
    <recommendedName>
        <fullName evidence="2">PiggyBac transposable element-derived protein domain-containing protein</fullName>
    </recommendedName>
</protein>
<name>A0ABQ8T8V8_PERAM</name>
<dbReference type="InterPro" id="IPR029526">
    <property type="entry name" value="PGBD"/>
</dbReference>
<comment type="caution">
    <text evidence="3">The sequence shown here is derived from an EMBL/GenBank/DDBJ whole genome shotgun (WGS) entry which is preliminary data.</text>
</comment>
<reference evidence="3 4" key="1">
    <citation type="journal article" date="2022" name="Allergy">
        <title>Genome assembly and annotation of Periplaneta americana reveal a comprehensive cockroach allergen profile.</title>
        <authorList>
            <person name="Wang L."/>
            <person name="Xiong Q."/>
            <person name="Saelim N."/>
            <person name="Wang L."/>
            <person name="Nong W."/>
            <person name="Wan A.T."/>
            <person name="Shi M."/>
            <person name="Liu X."/>
            <person name="Cao Q."/>
            <person name="Hui J.H.L."/>
            <person name="Sookrung N."/>
            <person name="Leung T.F."/>
            <person name="Tungtrongchitr A."/>
            <person name="Tsui S.K.W."/>
        </authorList>
    </citation>
    <scope>NUCLEOTIDE SEQUENCE [LARGE SCALE GENOMIC DNA]</scope>
    <source>
        <strain evidence="3">PWHHKU_190912</strain>
    </source>
</reference>
<organism evidence="3 4">
    <name type="scientific">Periplaneta americana</name>
    <name type="common">American cockroach</name>
    <name type="synonym">Blatta americana</name>
    <dbReference type="NCBI Taxonomy" id="6978"/>
    <lineage>
        <taxon>Eukaryota</taxon>
        <taxon>Metazoa</taxon>
        <taxon>Ecdysozoa</taxon>
        <taxon>Arthropoda</taxon>
        <taxon>Hexapoda</taxon>
        <taxon>Insecta</taxon>
        <taxon>Pterygota</taxon>
        <taxon>Neoptera</taxon>
        <taxon>Polyneoptera</taxon>
        <taxon>Dictyoptera</taxon>
        <taxon>Blattodea</taxon>
        <taxon>Blattoidea</taxon>
        <taxon>Blattidae</taxon>
        <taxon>Blattinae</taxon>
        <taxon>Periplaneta</taxon>
    </lineage>
</organism>
<proteinExistence type="predicted"/>
<evidence type="ECO:0000313" key="3">
    <source>
        <dbReference type="EMBL" id="KAJ4442398.1"/>
    </source>
</evidence>
<feature type="region of interest" description="Disordered" evidence="1">
    <location>
        <begin position="1"/>
        <end position="40"/>
    </location>
</feature>
<dbReference type="PANTHER" id="PTHR46599">
    <property type="entry name" value="PIGGYBAC TRANSPOSABLE ELEMENT-DERIVED PROTEIN 4"/>
    <property type="match status" value="1"/>
</dbReference>
<dbReference type="EMBL" id="JAJSOF020000013">
    <property type="protein sequence ID" value="KAJ4442398.1"/>
    <property type="molecule type" value="Genomic_DNA"/>
</dbReference>
<dbReference type="Proteomes" id="UP001148838">
    <property type="component" value="Unassembled WGS sequence"/>
</dbReference>
<evidence type="ECO:0000256" key="1">
    <source>
        <dbReference type="SAM" id="MobiDB-lite"/>
    </source>
</evidence>
<feature type="compositionally biased region" description="Basic and acidic residues" evidence="1">
    <location>
        <begin position="1"/>
        <end position="10"/>
    </location>
</feature>
<accession>A0ABQ8T8V8</accession>
<evidence type="ECO:0000259" key="2">
    <source>
        <dbReference type="Pfam" id="PF13843"/>
    </source>
</evidence>
<evidence type="ECO:0000313" key="4">
    <source>
        <dbReference type="Proteomes" id="UP001148838"/>
    </source>
</evidence>
<feature type="domain" description="PiggyBac transposable element-derived protein" evidence="2">
    <location>
        <begin position="100"/>
        <end position="211"/>
    </location>
</feature>
<sequence length="211" mass="23697">MVNNSDTDKSDSDEEDAAAVQPDSDNDIESDVGTSASDTETVCDSVRVTVSTASEKLTAKSGREYVPDPPAQHRRGLENIVRSRVGITNEGKVNNICYSFKKFITEEIVDIIVKHSNEEADRKINIKHTTATEIYGLIGLLIQMGSSYVSKLSTDILWSAIRGRNIYTGTMSRSRFKELISIMRFDDKNTRGERRRIDQFAPLRDVFKKLN</sequence>
<keyword evidence="4" id="KW-1185">Reference proteome</keyword>
<gene>
    <name evidence="3" type="ORF">ANN_03984</name>
</gene>